<dbReference type="PANTHER" id="PTHR11280">
    <property type="entry name" value="GLUCOSAMINE-6-PHOSPHATE ISOMERASE"/>
    <property type="match status" value="1"/>
</dbReference>
<dbReference type="SUPFAM" id="SSF100950">
    <property type="entry name" value="NagB/RpiA/CoA transferase-like"/>
    <property type="match status" value="1"/>
</dbReference>
<name>A0ABV9T0Q7_9BACT</name>
<dbReference type="GO" id="GO:0004342">
    <property type="term" value="F:glucosamine-6-phosphate deaminase activity"/>
    <property type="evidence" value="ECO:0007669"/>
    <property type="project" value="UniProtKB-EC"/>
</dbReference>
<comment type="pathway">
    <text evidence="2">Amino-sugar metabolism; N-acetylneuraminate degradation; D-fructose 6-phosphate from N-acetylneuraminate: step 5/5.</text>
</comment>
<evidence type="ECO:0000313" key="5">
    <source>
        <dbReference type="Proteomes" id="UP001595818"/>
    </source>
</evidence>
<feature type="domain" description="Glucosamine/galactosamine-6-phosphate isomerase" evidence="3">
    <location>
        <begin position="10"/>
        <end position="225"/>
    </location>
</feature>
<sequence length="240" mass="26041">MQIVTHKNSEKVYEAVTKEITEATKSNPHIVLGLATGSTPVGIYARMVKEHRSGGTDYSNVTTFNLDEYEGLAGNHPSSYRYFMNDHLFNHLNILLKNTHVPAGTGDLAAACEEYEKAIEKAGGIDIQLLGIGANGHIGFNEPDTPFDTKTHIAYLAEETIQSNAKFFADGQSVPSRAVTMGISTIMKAKRIILVALGKSKAEAVQKTVAGPVTERHPASVLQRHPHVTLYLDEDAASLL</sequence>
<organism evidence="4 5">
    <name type="scientific">Negadavirga shengliensis</name>
    <dbReference type="NCBI Taxonomy" id="1389218"/>
    <lineage>
        <taxon>Bacteria</taxon>
        <taxon>Pseudomonadati</taxon>
        <taxon>Bacteroidota</taxon>
        <taxon>Cytophagia</taxon>
        <taxon>Cytophagales</taxon>
        <taxon>Cyclobacteriaceae</taxon>
        <taxon>Negadavirga</taxon>
    </lineage>
</organism>
<dbReference type="InterPro" id="IPR004547">
    <property type="entry name" value="Glucosamine6P_isomerase"/>
</dbReference>
<evidence type="ECO:0000259" key="3">
    <source>
        <dbReference type="Pfam" id="PF01182"/>
    </source>
</evidence>
<dbReference type="Gene3D" id="3.40.50.1360">
    <property type="match status" value="1"/>
</dbReference>
<comment type="caution">
    <text evidence="4">The sequence shown here is derived from an EMBL/GenBank/DDBJ whole genome shotgun (WGS) entry which is preliminary data.</text>
</comment>
<keyword evidence="1 2" id="KW-0378">Hydrolase</keyword>
<comment type="similarity">
    <text evidence="2">Belongs to the glucosamine/galactosamine-6-phosphate isomerase family. NagB subfamily.</text>
</comment>
<comment type="catalytic activity">
    <reaction evidence="2">
        <text>alpha-D-glucosamine 6-phosphate + H2O = beta-D-fructose 6-phosphate + NH4(+)</text>
        <dbReference type="Rhea" id="RHEA:12172"/>
        <dbReference type="ChEBI" id="CHEBI:15377"/>
        <dbReference type="ChEBI" id="CHEBI:28938"/>
        <dbReference type="ChEBI" id="CHEBI:57634"/>
        <dbReference type="ChEBI" id="CHEBI:75989"/>
        <dbReference type="EC" id="3.5.99.6"/>
    </reaction>
</comment>
<accession>A0ABV9T0Q7</accession>
<dbReference type="PROSITE" id="PS01161">
    <property type="entry name" value="GLC_GALNAC_ISOMERASE"/>
    <property type="match status" value="1"/>
</dbReference>
<comment type="function">
    <text evidence="2">Catalyzes the reversible isomerization-deamination of glucosamine 6-phosphate (GlcN6P) to form fructose 6-phosphate (Fru6P) and ammonium ion.</text>
</comment>
<keyword evidence="5" id="KW-1185">Reference proteome</keyword>
<dbReference type="InterPro" id="IPR037171">
    <property type="entry name" value="NagB/RpiA_transferase-like"/>
</dbReference>
<dbReference type="Proteomes" id="UP001595818">
    <property type="component" value="Unassembled WGS sequence"/>
</dbReference>
<evidence type="ECO:0000256" key="1">
    <source>
        <dbReference type="ARBA" id="ARBA00022801"/>
    </source>
</evidence>
<dbReference type="CDD" id="cd01399">
    <property type="entry name" value="GlcN6P_deaminase"/>
    <property type="match status" value="1"/>
</dbReference>
<keyword evidence="2" id="KW-0119">Carbohydrate metabolism</keyword>
<gene>
    <name evidence="2 4" type="primary">nagB</name>
    <name evidence="4" type="ORF">ACFPFU_11075</name>
</gene>
<dbReference type="NCBIfam" id="TIGR00502">
    <property type="entry name" value="nagB"/>
    <property type="match status" value="1"/>
</dbReference>
<dbReference type="HAMAP" id="MF_01241">
    <property type="entry name" value="GlcN6P_deamin"/>
    <property type="match status" value="1"/>
</dbReference>
<dbReference type="EC" id="3.5.99.6" evidence="2"/>
<comment type="caution">
    <text evidence="2">Lacks conserved residue(s) required for the propagation of feature annotation.</text>
</comment>
<feature type="active site" description="For ring-opening step" evidence="2">
    <location>
        <position position="142"/>
    </location>
</feature>
<dbReference type="PANTHER" id="PTHR11280:SF5">
    <property type="entry name" value="GLUCOSAMINE-6-PHOSPHATE ISOMERASE"/>
    <property type="match status" value="1"/>
</dbReference>
<dbReference type="InterPro" id="IPR006148">
    <property type="entry name" value="Glc/Gal-6P_isomerase"/>
</dbReference>
<dbReference type="RefSeq" id="WP_377064452.1">
    <property type="nucleotide sequence ID" value="NZ_JBHSJJ010000005.1"/>
</dbReference>
<proteinExistence type="inferred from homology"/>
<reference evidence="5" key="1">
    <citation type="journal article" date="2019" name="Int. J. Syst. Evol. Microbiol.">
        <title>The Global Catalogue of Microorganisms (GCM) 10K type strain sequencing project: providing services to taxonomists for standard genome sequencing and annotation.</title>
        <authorList>
            <consortium name="The Broad Institute Genomics Platform"/>
            <consortium name="The Broad Institute Genome Sequencing Center for Infectious Disease"/>
            <person name="Wu L."/>
            <person name="Ma J."/>
        </authorList>
    </citation>
    <scope>NUCLEOTIDE SEQUENCE [LARGE SCALE GENOMIC DNA]</scope>
    <source>
        <strain evidence="5">CGMCC 4.7466</strain>
    </source>
</reference>
<feature type="active site" description="For ring-opening step" evidence="2">
    <location>
        <position position="135"/>
    </location>
</feature>
<evidence type="ECO:0000256" key="2">
    <source>
        <dbReference type="HAMAP-Rule" id="MF_01241"/>
    </source>
</evidence>
<dbReference type="Pfam" id="PF01182">
    <property type="entry name" value="Glucosamine_iso"/>
    <property type="match status" value="1"/>
</dbReference>
<dbReference type="InterPro" id="IPR018321">
    <property type="entry name" value="Glucosamine6P_isomerase_CS"/>
</dbReference>
<dbReference type="EMBL" id="JBHSJJ010000005">
    <property type="protein sequence ID" value="MFC4872234.1"/>
    <property type="molecule type" value="Genomic_DNA"/>
</dbReference>
<evidence type="ECO:0000313" key="4">
    <source>
        <dbReference type="EMBL" id="MFC4872234.1"/>
    </source>
</evidence>
<feature type="active site" description="Proton acceptor; for enolization step" evidence="2">
    <location>
        <position position="67"/>
    </location>
</feature>
<feature type="active site" description="Proton acceptor; for ring-opening step" evidence="2">
    <location>
        <position position="137"/>
    </location>
</feature>
<protein>
    <recommendedName>
        <fullName evidence="2">Glucosamine-6-phosphate deaminase</fullName>
        <ecNumber evidence="2">3.5.99.6</ecNumber>
    </recommendedName>
    <alternativeName>
        <fullName evidence="2">GlcN6P deaminase</fullName>
        <shortName evidence="2">GNPDA</shortName>
    </alternativeName>
    <alternativeName>
        <fullName evidence="2">Glucosamine-6-phosphate isomerase</fullName>
    </alternativeName>
</protein>